<accession>A0A951Q1J8</accession>
<keyword evidence="1" id="KW-0175">Coiled coil</keyword>
<sequence>MFPFWANPCYGSEPISHKASLERKLKFLIWMRDDLESKLAGINASIDTIRQQIERSNSAAS</sequence>
<name>A0A951Q1J8_9NOST</name>
<evidence type="ECO:0000256" key="1">
    <source>
        <dbReference type="SAM" id="Coils"/>
    </source>
</evidence>
<dbReference type="Proteomes" id="UP000715781">
    <property type="component" value="Unassembled WGS sequence"/>
</dbReference>
<evidence type="ECO:0000313" key="2">
    <source>
        <dbReference type="EMBL" id="MBW4564025.1"/>
    </source>
</evidence>
<organism evidence="2 3">
    <name type="scientific">Mojavia pulchra JT2-VF2</name>
    <dbReference type="NCBI Taxonomy" id="287848"/>
    <lineage>
        <taxon>Bacteria</taxon>
        <taxon>Bacillati</taxon>
        <taxon>Cyanobacteriota</taxon>
        <taxon>Cyanophyceae</taxon>
        <taxon>Nostocales</taxon>
        <taxon>Nostocaceae</taxon>
    </lineage>
</organism>
<dbReference type="EMBL" id="JAHHHN010000017">
    <property type="protein sequence ID" value="MBW4564025.1"/>
    <property type="molecule type" value="Genomic_DNA"/>
</dbReference>
<proteinExistence type="predicted"/>
<evidence type="ECO:0000313" key="3">
    <source>
        <dbReference type="Proteomes" id="UP000715781"/>
    </source>
</evidence>
<gene>
    <name evidence="2" type="ORF">KME32_23370</name>
</gene>
<dbReference type="AlphaFoldDB" id="A0A951Q1J8"/>
<feature type="coiled-coil region" evidence="1">
    <location>
        <begin position="18"/>
        <end position="52"/>
    </location>
</feature>
<reference evidence="2" key="1">
    <citation type="submission" date="2021-05" db="EMBL/GenBank/DDBJ databases">
        <authorList>
            <person name="Pietrasiak N."/>
            <person name="Ward R."/>
            <person name="Stajich J.E."/>
            <person name="Kurbessoian T."/>
        </authorList>
    </citation>
    <scope>NUCLEOTIDE SEQUENCE</scope>
    <source>
        <strain evidence="2">JT2-VF2</strain>
    </source>
</reference>
<protein>
    <submittedName>
        <fullName evidence="2">Uncharacterized protein</fullName>
    </submittedName>
</protein>
<comment type="caution">
    <text evidence="2">The sequence shown here is derived from an EMBL/GenBank/DDBJ whole genome shotgun (WGS) entry which is preliminary data.</text>
</comment>
<reference evidence="2" key="2">
    <citation type="journal article" date="2022" name="Microbiol. Resour. Announc.">
        <title>Metagenome Sequencing to Explore Phylogenomics of Terrestrial Cyanobacteria.</title>
        <authorList>
            <person name="Ward R.D."/>
            <person name="Stajich J.E."/>
            <person name="Johansen J.R."/>
            <person name="Huntemann M."/>
            <person name="Clum A."/>
            <person name="Foster B."/>
            <person name="Foster B."/>
            <person name="Roux S."/>
            <person name="Palaniappan K."/>
            <person name="Varghese N."/>
            <person name="Mukherjee S."/>
            <person name="Reddy T.B.K."/>
            <person name="Daum C."/>
            <person name="Copeland A."/>
            <person name="Chen I.A."/>
            <person name="Ivanova N.N."/>
            <person name="Kyrpides N.C."/>
            <person name="Shapiro N."/>
            <person name="Eloe-Fadrosh E.A."/>
            <person name="Pietrasiak N."/>
        </authorList>
    </citation>
    <scope>NUCLEOTIDE SEQUENCE</scope>
    <source>
        <strain evidence="2">JT2-VF2</strain>
    </source>
</reference>